<keyword evidence="3" id="KW-0863">Zinc-finger</keyword>
<evidence type="ECO:0000256" key="4">
    <source>
        <dbReference type="ARBA" id="ARBA00022833"/>
    </source>
</evidence>
<dbReference type="PANTHER" id="PTHR46481:SF10">
    <property type="entry name" value="ZINC FINGER BED DOMAIN-CONTAINING PROTEIN 39"/>
    <property type="match status" value="1"/>
</dbReference>
<dbReference type="Proteomes" id="UP001159363">
    <property type="component" value="Chromosome 12"/>
</dbReference>
<dbReference type="SUPFAM" id="SSF140996">
    <property type="entry name" value="Hermes dimerisation domain"/>
    <property type="match status" value="1"/>
</dbReference>
<keyword evidence="4" id="KW-0862">Zinc</keyword>
<proteinExistence type="predicted"/>
<comment type="caution">
    <text evidence="6">The sequence shown here is derived from an EMBL/GenBank/DDBJ whole genome shotgun (WGS) entry which is preliminary data.</text>
</comment>
<name>A0ABQ9GE72_9NEOP</name>
<keyword evidence="2" id="KW-0479">Metal-binding</keyword>
<dbReference type="EMBL" id="JARBHB010000013">
    <property type="protein sequence ID" value="KAJ8870700.1"/>
    <property type="molecule type" value="Genomic_DNA"/>
</dbReference>
<evidence type="ECO:0000256" key="2">
    <source>
        <dbReference type="ARBA" id="ARBA00022723"/>
    </source>
</evidence>
<comment type="subcellular location">
    <subcellularLocation>
        <location evidence="1">Nucleus</location>
    </subcellularLocation>
</comment>
<evidence type="ECO:0000313" key="7">
    <source>
        <dbReference type="Proteomes" id="UP001159363"/>
    </source>
</evidence>
<evidence type="ECO:0000256" key="5">
    <source>
        <dbReference type="ARBA" id="ARBA00023242"/>
    </source>
</evidence>
<accession>A0ABQ9GE72</accession>
<keyword evidence="5" id="KW-0539">Nucleus</keyword>
<protein>
    <submittedName>
        <fullName evidence="6">Uncharacterized protein</fullName>
    </submittedName>
</protein>
<reference evidence="6 7" key="1">
    <citation type="submission" date="2023-02" db="EMBL/GenBank/DDBJ databases">
        <title>LHISI_Scaffold_Assembly.</title>
        <authorList>
            <person name="Stuart O.P."/>
            <person name="Cleave R."/>
            <person name="Magrath M.J.L."/>
            <person name="Mikheyev A.S."/>
        </authorList>
    </citation>
    <scope>NUCLEOTIDE SEQUENCE [LARGE SCALE GENOMIC DNA]</scope>
    <source>
        <strain evidence="6">Daus_M_001</strain>
        <tissue evidence="6">Leg muscle</tissue>
    </source>
</reference>
<keyword evidence="7" id="KW-1185">Reference proteome</keyword>
<organism evidence="6 7">
    <name type="scientific">Dryococelus australis</name>
    <dbReference type="NCBI Taxonomy" id="614101"/>
    <lineage>
        <taxon>Eukaryota</taxon>
        <taxon>Metazoa</taxon>
        <taxon>Ecdysozoa</taxon>
        <taxon>Arthropoda</taxon>
        <taxon>Hexapoda</taxon>
        <taxon>Insecta</taxon>
        <taxon>Pterygota</taxon>
        <taxon>Neoptera</taxon>
        <taxon>Polyneoptera</taxon>
        <taxon>Phasmatodea</taxon>
        <taxon>Verophasmatodea</taxon>
        <taxon>Anareolatae</taxon>
        <taxon>Phasmatidae</taxon>
        <taxon>Eurycanthinae</taxon>
        <taxon>Dryococelus</taxon>
    </lineage>
</organism>
<evidence type="ECO:0000256" key="1">
    <source>
        <dbReference type="ARBA" id="ARBA00004123"/>
    </source>
</evidence>
<evidence type="ECO:0000313" key="6">
    <source>
        <dbReference type="EMBL" id="KAJ8870700.1"/>
    </source>
</evidence>
<sequence length="191" mass="21946">MNLFTQDFQPFSVVEESGFRSFVAALNPQYSLPDRKTITDSMLPALYEKLKTNLEVLLQSVQSITVTIYCLTSVNVESFLSVTAHFIDGNFQIKSEGATPSLRATQVKTLPGHNDVLFAFGALNKTLYQTMGRTLKYSSYYKVKIKPIKCCWWWCSKKYESECRYTMELNFLYAREIDCIRKSCKNFPCLA</sequence>
<dbReference type="InterPro" id="IPR052035">
    <property type="entry name" value="ZnF_BED_domain_contain"/>
</dbReference>
<gene>
    <name evidence="6" type="ORF">PR048_029725</name>
</gene>
<evidence type="ECO:0000256" key="3">
    <source>
        <dbReference type="ARBA" id="ARBA00022771"/>
    </source>
</evidence>
<dbReference type="PANTHER" id="PTHR46481">
    <property type="entry name" value="ZINC FINGER BED DOMAIN-CONTAINING PROTEIN 4"/>
    <property type="match status" value="1"/>
</dbReference>